<evidence type="ECO:0000313" key="8">
    <source>
        <dbReference type="Proteomes" id="UP001153636"/>
    </source>
</evidence>
<gene>
    <name evidence="7" type="ORF">PSYICH_LOCUS11007</name>
</gene>
<dbReference type="SUPFAM" id="SSF140996">
    <property type="entry name" value="Hermes dimerisation domain"/>
    <property type="match status" value="1"/>
</dbReference>
<keyword evidence="4" id="KW-0862">Zinc</keyword>
<evidence type="ECO:0000256" key="4">
    <source>
        <dbReference type="ARBA" id="ARBA00022833"/>
    </source>
</evidence>
<dbReference type="InterPro" id="IPR012337">
    <property type="entry name" value="RNaseH-like_sf"/>
</dbReference>
<sequence length="482" mass="54759">MDEDNLYRGEVNTTNNDTNEDEFPLSNSQNQPPQNLIAVSVPSTSKKQETSVTKFRQAKVEIYLPTKISLRSKEKIDKKLMNLFIRDLQPFSVVEDNGFREFVSTLNPGYQLPSRFVISKTLLLAMYEECLNDVKQLMNGRKTICITTDAWTSINTVSYIGVTAHFVDEKFNLNSILLECSSSNMRHTAENLAADLQRVCKEWNIENKVIFAVSDNAANMQRAIQNIGWKHIGSVAHTINLLVKDGLKNDEIRQIIAKVRQTVTHFRRSNISTEKLIKYQENLGNNPLKLILEVPTRWNSTFEMLERFIQLEEAVKSTVAIIEKELPDVTKTLSGEKYCTTSLVIPLCNGLTNIIKKLSRKELPEPMANVVQRLKSGLQERLGNVEKNNTLEISTFLDPKFKLLAFSNPSIADNVKTNLIALIAESIIKDTRDHQKNTQTETVFVEQDGDLEDDMSIWNAFDKTIAKVQPKVYPTKALTLCK</sequence>
<dbReference type="Proteomes" id="UP001153636">
    <property type="component" value="Chromosome 5"/>
</dbReference>
<keyword evidence="5" id="KW-0539">Nucleus</keyword>
<comment type="subcellular location">
    <subcellularLocation>
        <location evidence="1">Nucleus</location>
    </subcellularLocation>
</comment>
<dbReference type="InterPro" id="IPR052035">
    <property type="entry name" value="ZnF_BED_domain_contain"/>
</dbReference>
<dbReference type="Gene3D" id="1.10.10.1070">
    <property type="entry name" value="Zinc finger, BED domain-containing"/>
    <property type="match status" value="1"/>
</dbReference>
<dbReference type="OrthoDB" id="10060245at2759"/>
<dbReference type="GO" id="GO:0005634">
    <property type="term" value="C:nucleus"/>
    <property type="evidence" value="ECO:0007669"/>
    <property type="project" value="UniProtKB-SubCell"/>
</dbReference>
<dbReference type="PANTHER" id="PTHR46481:SF10">
    <property type="entry name" value="ZINC FINGER BED DOMAIN-CONTAINING PROTEIN 39"/>
    <property type="match status" value="1"/>
</dbReference>
<dbReference type="PANTHER" id="PTHR46481">
    <property type="entry name" value="ZINC FINGER BED DOMAIN-CONTAINING PROTEIN 4"/>
    <property type="match status" value="1"/>
</dbReference>
<evidence type="ECO:0000256" key="5">
    <source>
        <dbReference type="ARBA" id="ARBA00023242"/>
    </source>
</evidence>
<evidence type="ECO:0000256" key="6">
    <source>
        <dbReference type="SAM" id="MobiDB-lite"/>
    </source>
</evidence>
<protein>
    <submittedName>
        <fullName evidence="7">Uncharacterized protein</fullName>
    </submittedName>
</protein>
<evidence type="ECO:0000313" key="7">
    <source>
        <dbReference type="EMBL" id="CAH1110803.1"/>
    </source>
</evidence>
<keyword evidence="8" id="KW-1185">Reference proteome</keyword>
<accession>A0A9P0D2T7</accession>
<reference evidence="7" key="1">
    <citation type="submission" date="2022-01" db="EMBL/GenBank/DDBJ databases">
        <authorList>
            <person name="King R."/>
        </authorList>
    </citation>
    <scope>NUCLEOTIDE SEQUENCE</scope>
</reference>
<dbReference type="SUPFAM" id="SSF53098">
    <property type="entry name" value="Ribonuclease H-like"/>
    <property type="match status" value="1"/>
</dbReference>
<evidence type="ECO:0000256" key="2">
    <source>
        <dbReference type="ARBA" id="ARBA00022723"/>
    </source>
</evidence>
<name>A0A9P0D2T7_9CUCU</name>
<dbReference type="EMBL" id="OV651817">
    <property type="protein sequence ID" value="CAH1110803.1"/>
    <property type="molecule type" value="Genomic_DNA"/>
</dbReference>
<evidence type="ECO:0000256" key="1">
    <source>
        <dbReference type="ARBA" id="ARBA00004123"/>
    </source>
</evidence>
<dbReference type="GO" id="GO:0008270">
    <property type="term" value="F:zinc ion binding"/>
    <property type="evidence" value="ECO:0007669"/>
    <property type="project" value="UniProtKB-KW"/>
</dbReference>
<keyword evidence="3" id="KW-0863">Zinc-finger</keyword>
<keyword evidence="2" id="KW-0479">Metal-binding</keyword>
<dbReference type="AlphaFoldDB" id="A0A9P0D2T7"/>
<evidence type="ECO:0000256" key="3">
    <source>
        <dbReference type="ARBA" id="ARBA00022771"/>
    </source>
</evidence>
<feature type="compositionally biased region" description="Polar residues" evidence="6">
    <location>
        <begin position="25"/>
        <end position="34"/>
    </location>
</feature>
<proteinExistence type="predicted"/>
<feature type="region of interest" description="Disordered" evidence="6">
    <location>
        <begin position="1"/>
        <end position="34"/>
    </location>
</feature>
<organism evidence="7 8">
    <name type="scientific">Psylliodes chrysocephalus</name>
    <dbReference type="NCBI Taxonomy" id="3402493"/>
    <lineage>
        <taxon>Eukaryota</taxon>
        <taxon>Metazoa</taxon>
        <taxon>Ecdysozoa</taxon>
        <taxon>Arthropoda</taxon>
        <taxon>Hexapoda</taxon>
        <taxon>Insecta</taxon>
        <taxon>Pterygota</taxon>
        <taxon>Neoptera</taxon>
        <taxon>Endopterygota</taxon>
        <taxon>Coleoptera</taxon>
        <taxon>Polyphaga</taxon>
        <taxon>Cucujiformia</taxon>
        <taxon>Chrysomeloidea</taxon>
        <taxon>Chrysomelidae</taxon>
        <taxon>Galerucinae</taxon>
        <taxon>Alticini</taxon>
        <taxon>Psylliodes</taxon>
    </lineage>
</organism>